<evidence type="ECO:0000259" key="2">
    <source>
        <dbReference type="Pfam" id="PF04773"/>
    </source>
</evidence>
<dbReference type="Pfam" id="PF04773">
    <property type="entry name" value="FecR"/>
    <property type="match status" value="1"/>
</dbReference>
<protein>
    <recommendedName>
        <fullName evidence="2">FecR protein domain-containing protein</fullName>
    </recommendedName>
</protein>
<organism evidence="3 4">
    <name type="scientific">Halobacteriovorax marinus</name>
    <dbReference type="NCBI Taxonomy" id="97084"/>
    <lineage>
        <taxon>Bacteria</taxon>
        <taxon>Pseudomonadati</taxon>
        <taxon>Bdellovibrionota</taxon>
        <taxon>Bacteriovoracia</taxon>
        <taxon>Bacteriovoracales</taxon>
        <taxon>Halobacteriovoraceae</taxon>
        <taxon>Halobacteriovorax</taxon>
    </lineage>
</organism>
<dbReference type="PANTHER" id="PTHR38731">
    <property type="entry name" value="LIPL45-RELATED LIPOPROTEIN-RELATED"/>
    <property type="match status" value="1"/>
</dbReference>
<sequence length="321" mass="36852">MTKLIFTLLFFTLGLSTMGMESIGRVIKVHGVVNRVVAGERSPLSKGDHLAVGDKIISEKASVIKFMMKDDTIFQMGPHSEFVLKKFDFKTKSERTAIYNLVRGKLRSLFTVKSKTRSLKIITPTASMAIRGTEILSDVFKHQGIVTTNIALLSGKLEIQSRGSKKRIMINPGFVYQSSLNKIKSHSAHKISIERMNKRVFHMAKNSQKKDELFLHDMRKKVDKKLVEDIKFEILESRIKPLRIPANGRRNEDIPKPDRNSKERNIREIRRMKRQQEIIRNDIEQKRSKKIEFIKQRNIQPPPKTIIKPTTAPISGTVPNQ</sequence>
<gene>
    <name evidence="3" type="ORF">A9Q84_18150</name>
</gene>
<dbReference type="EMBL" id="MAAO01000011">
    <property type="protein sequence ID" value="OUR94225.1"/>
    <property type="molecule type" value="Genomic_DNA"/>
</dbReference>
<feature type="domain" description="FecR protein" evidence="2">
    <location>
        <begin position="55"/>
        <end position="156"/>
    </location>
</feature>
<reference evidence="4" key="1">
    <citation type="journal article" date="2017" name="Proc. Natl. Acad. Sci. U.S.A.">
        <title>Simulation of Deepwater Horizon oil plume reveals substrate specialization within a complex community of hydrocarbon-degraders.</title>
        <authorList>
            <person name="Hu P."/>
            <person name="Dubinsky E.A."/>
            <person name="Probst A.J."/>
            <person name="Wang J."/>
            <person name="Sieber C.M.K."/>
            <person name="Tom L.M."/>
            <person name="Gardinali P."/>
            <person name="Banfield J.F."/>
            <person name="Atlas R.M."/>
            <person name="Andersen G.L."/>
        </authorList>
    </citation>
    <scope>NUCLEOTIDE SEQUENCE [LARGE SCALE GENOMIC DNA]</scope>
</reference>
<name>A0A1Y5F3H6_9BACT</name>
<dbReference type="InterPro" id="IPR006860">
    <property type="entry name" value="FecR"/>
</dbReference>
<dbReference type="AlphaFoldDB" id="A0A1Y5F3H6"/>
<evidence type="ECO:0000313" key="3">
    <source>
        <dbReference type="EMBL" id="OUR94225.1"/>
    </source>
</evidence>
<accession>A0A1Y5F3H6</accession>
<feature type="compositionally biased region" description="Low complexity" evidence="1">
    <location>
        <begin position="305"/>
        <end position="314"/>
    </location>
</feature>
<dbReference type="Proteomes" id="UP000196531">
    <property type="component" value="Unassembled WGS sequence"/>
</dbReference>
<feature type="region of interest" description="Disordered" evidence="1">
    <location>
        <begin position="295"/>
        <end position="321"/>
    </location>
</feature>
<comment type="caution">
    <text evidence="3">The sequence shown here is derived from an EMBL/GenBank/DDBJ whole genome shotgun (WGS) entry which is preliminary data.</text>
</comment>
<dbReference type="PANTHER" id="PTHR38731:SF1">
    <property type="entry name" value="FECR PROTEIN DOMAIN-CONTAINING PROTEIN"/>
    <property type="match status" value="1"/>
</dbReference>
<evidence type="ECO:0000313" key="4">
    <source>
        <dbReference type="Proteomes" id="UP000196531"/>
    </source>
</evidence>
<evidence type="ECO:0000256" key="1">
    <source>
        <dbReference type="SAM" id="MobiDB-lite"/>
    </source>
</evidence>
<proteinExistence type="predicted"/>